<proteinExistence type="predicted"/>
<dbReference type="RefSeq" id="WP_183443870.1">
    <property type="nucleotide sequence ID" value="NZ_JACHXD010000025.1"/>
</dbReference>
<accession>A0A7W5BFH7</accession>
<evidence type="ECO:0000313" key="1">
    <source>
        <dbReference type="EMBL" id="MBB3122206.1"/>
    </source>
</evidence>
<sequence>MPPPKLRHCIHCKRRTVHEQDGDQLRCSQCVPIVQSDKLQSTSTGGGVVAALRLWVEYPHAANCCFFHVLKGVAKFWLFIVVFARVFEYGFWTSATVVAVGFFAIDCFGPRGRDKIVAKEFGRQFWATLLSR</sequence>
<name>A0A7W5BFH7_9BURK</name>
<dbReference type="AlphaFoldDB" id="A0A7W5BFH7"/>
<comment type="caution">
    <text evidence="1">The sequence shown here is derived from an EMBL/GenBank/DDBJ whole genome shotgun (WGS) entry which is preliminary data.</text>
</comment>
<protein>
    <submittedName>
        <fullName evidence="1">Uncharacterized protein</fullName>
    </submittedName>
</protein>
<keyword evidence="2" id="KW-1185">Reference proteome</keyword>
<dbReference type="Proteomes" id="UP000541535">
    <property type="component" value="Unassembled WGS sequence"/>
</dbReference>
<organism evidence="1 2">
    <name type="scientific">Pseudoduganella violacea</name>
    <dbReference type="NCBI Taxonomy" id="1715466"/>
    <lineage>
        <taxon>Bacteria</taxon>
        <taxon>Pseudomonadati</taxon>
        <taxon>Pseudomonadota</taxon>
        <taxon>Betaproteobacteria</taxon>
        <taxon>Burkholderiales</taxon>
        <taxon>Oxalobacteraceae</taxon>
        <taxon>Telluria group</taxon>
        <taxon>Pseudoduganella</taxon>
    </lineage>
</organism>
<reference evidence="1 2" key="1">
    <citation type="submission" date="2020-08" db="EMBL/GenBank/DDBJ databases">
        <title>Genomic Encyclopedia of Type Strains, Phase III (KMG-III): the genomes of soil and plant-associated and newly described type strains.</title>
        <authorList>
            <person name="Whitman W."/>
        </authorList>
    </citation>
    <scope>NUCLEOTIDE SEQUENCE [LARGE SCALE GENOMIC DNA]</scope>
    <source>
        <strain evidence="1 2">CECT 8897</strain>
    </source>
</reference>
<gene>
    <name evidence="1" type="ORF">FHS03_005303</name>
</gene>
<evidence type="ECO:0000313" key="2">
    <source>
        <dbReference type="Proteomes" id="UP000541535"/>
    </source>
</evidence>
<dbReference type="EMBL" id="JACHXD010000025">
    <property type="protein sequence ID" value="MBB3122206.1"/>
    <property type="molecule type" value="Genomic_DNA"/>
</dbReference>